<dbReference type="EMBL" id="JAKREW010000020">
    <property type="protein sequence ID" value="MCG7507052.1"/>
    <property type="molecule type" value="Genomic_DNA"/>
</dbReference>
<keyword evidence="1" id="KW-1133">Transmembrane helix</keyword>
<organism evidence="2 3">
    <name type="scientific">Mesorhizobium retamae</name>
    <dbReference type="NCBI Taxonomy" id="2912854"/>
    <lineage>
        <taxon>Bacteria</taxon>
        <taxon>Pseudomonadati</taxon>
        <taxon>Pseudomonadota</taxon>
        <taxon>Alphaproteobacteria</taxon>
        <taxon>Hyphomicrobiales</taxon>
        <taxon>Phyllobacteriaceae</taxon>
        <taxon>Mesorhizobium</taxon>
    </lineage>
</organism>
<evidence type="ECO:0000313" key="3">
    <source>
        <dbReference type="Proteomes" id="UP001201701"/>
    </source>
</evidence>
<name>A0ABS9QHX1_9HYPH</name>
<accession>A0ABS9QHX1</accession>
<evidence type="ECO:0000256" key="1">
    <source>
        <dbReference type="SAM" id="Phobius"/>
    </source>
</evidence>
<feature type="transmembrane region" description="Helical" evidence="1">
    <location>
        <begin position="399"/>
        <end position="416"/>
    </location>
</feature>
<keyword evidence="3" id="KW-1185">Reference proteome</keyword>
<proteinExistence type="predicted"/>
<feature type="transmembrane region" description="Helical" evidence="1">
    <location>
        <begin position="108"/>
        <end position="128"/>
    </location>
</feature>
<evidence type="ECO:0000313" key="2">
    <source>
        <dbReference type="EMBL" id="MCG7507052.1"/>
    </source>
</evidence>
<protein>
    <recommendedName>
        <fullName evidence="4">O-antigen ligase domain-containing protein</fullName>
    </recommendedName>
</protein>
<feature type="transmembrane region" description="Helical" evidence="1">
    <location>
        <begin position="47"/>
        <end position="65"/>
    </location>
</feature>
<feature type="transmembrane region" description="Helical" evidence="1">
    <location>
        <begin position="238"/>
        <end position="259"/>
    </location>
</feature>
<feature type="transmembrane region" description="Helical" evidence="1">
    <location>
        <begin position="366"/>
        <end position="387"/>
    </location>
</feature>
<reference evidence="2 3" key="1">
    <citation type="submission" date="2022-02" db="EMBL/GenBank/DDBJ databases">
        <title>Draft genome sequence of Mezorhizobium retamae strain IRAMC:0171 isolated from Retama raetam nodules.</title>
        <authorList>
            <person name="Bengaied R."/>
            <person name="Sbissi I."/>
            <person name="Huber K."/>
            <person name="Ghodbane F."/>
            <person name="Nouioui I."/>
            <person name="Tarhouni M."/>
            <person name="Gtari M."/>
        </authorList>
    </citation>
    <scope>NUCLEOTIDE SEQUENCE [LARGE SCALE GENOMIC DNA]</scope>
    <source>
        <strain evidence="2 3">IRAMC:0171</strain>
    </source>
</reference>
<sequence length="449" mass="49898">MVLSQNEDRFSSIGGKLACVFYLVLFPIFFAYHLLAALGVMPLFAGAWWGASTLVCLLVLGFLAARKSFVSGPWIVHGPVVILAALVAVCAIYYRFWGHEWQQNSEMFTGSVKLLIAWGGLYSLGFLLEYDERLKTAASVSLWAMACAAFFLIDPFDVSFIPTEWKDVQPGIAGYQWFSQAVLFTGILVLSYERRPQGQIVSLAVMDATLFLTASRADLLAALVVTFGWFVIQVFRRRYLLTIPAAVALFLTALFVYIYPAAYLAVERAVPKVIAYFSPADAPPLIVERVDSDERKGGKKTETIERYAEIGDLASSPSMHERSKYFWSGWESIKRSPLTGDYGGQIRDYGEYGTYMHNVLGVWRDYGIISFAIFAMLTAAVPLVAMWRVLWDGSDDPMWVFTLYAGGVILISALAVKSVYWPLPALGWGLLAASIVRERRSVASAISTE</sequence>
<comment type="caution">
    <text evidence="2">The sequence shown here is derived from an EMBL/GenBank/DDBJ whole genome shotgun (WGS) entry which is preliminary data.</text>
</comment>
<dbReference type="RefSeq" id="WP_239367829.1">
    <property type="nucleotide sequence ID" value="NZ_JAKREW010000020.1"/>
</dbReference>
<feature type="transmembrane region" description="Helical" evidence="1">
    <location>
        <begin position="140"/>
        <end position="161"/>
    </location>
</feature>
<feature type="transmembrane region" description="Helical" evidence="1">
    <location>
        <begin position="204"/>
        <end position="232"/>
    </location>
</feature>
<evidence type="ECO:0008006" key="4">
    <source>
        <dbReference type="Google" id="ProtNLM"/>
    </source>
</evidence>
<feature type="transmembrane region" description="Helical" evidence="1">
    <location>
        <begin position="173"/>
        <end position="192"/>
    </location>
</feature>
<keyword evidence="1" id="KW-0812">Transmembrane</keyword>
<dbReference type="Proteomes" id="UP001201701">
    <property type="component" value="Unassembled WGS sequence"/>
</dbReference>
<keyword evidence="1" id="KW-0472">Membrane</keyword>
<gene>
    <name evidence="2" type="ORF">L4923_18650</name>
</gene>
<feature type="transmembrane region" description="Helical" evidence="1">
    <location>
        <begin position="20"/>
        <end position="41"/>
    </location>
</feature>
<feature type="transmembrane region" description="Helical" evidence="1">
    <location>
        <begin position="74"/>
        <end position="96"/>
    </location>
</feature>